<name>A0A0E9UI81_ANGAN</name>
<protein>
    <submittedName>
        <fullName evidence="1">Uncharacterized protein</fullName>
    </submittedName>
</protein>
<reference evidence="1" key="2">
    <citation type="journal article" date="2015" name="Fish Shellfish Immunol.">
        <title>Early steps in the European eel (Anguilla anguilla)-Vibrio vulnificus interaction in the gills: Role of the RtxA13 toxin.</title>
        <authorList>
            <person name="Callol A."/>
            <person name="Pajuelo D."/>
            <person name="Ebbesson L."/>
            <person name="Teles M."/>
            <person name="MacKenzie S."/>
            <person name="Amaro C."/>
        </authorList>
    </citation>
    <scope>NUCLEOTIDE SEQUENCE</scope>
</reference>
<sequence>MRFFGLGAPGDRYVDEGVSTCAGVTGVPAWGEYDNCLCRAVLLQWLNLGISARRQLLRPIA</sequence>
<evidence type="ECO:0000313" key="1">
    <source>
        <dbReference type="EMBL" id="JAH65451.1"/>
    </source>
</evidence>
<reference evidence="1" key="1">
    <citation type="submission" date="2014-11" db="EMBL/GenBank/DDBJ databases">
        <authorList>
            <person name="Amaro Gonzalez C."/>
        </authorList>
    </citation>
    <scope>NUCLEOTIDE SEQUENCE</scope>
</reference>
<dbReference type="AlphaFoldDB" id="A0A0E9UI81"/>
<proteinExistence type="predicted"/>
<accession>A0A0E9UI81</accession>
<dbReference type="EMBL" id="GBXM01043126">
    <property type="protein sequence ID" value="JAH65451.1"/>
    <property type="molecule type" value="Transcribed_RNA"/>
</dbReference>
<organism evidence="1">
    <name type="scientific">Anguilla anguilla</name>
    <name type="common">European freshwater eel</name>
    <name type="synonym">Muraena anguilla</name>
    <dbReference type="NCBI Taxonomy" id="7936"/>
    <lineage>
        <taxon>Eukaryota</taxon>
        <taxon>Metazoa</taxon>
        <taxon>Chordata</taxon>
        <taxon>Craniata</taxon>
        <taxon>Vertebrata</taxon>
        <taxon>Euteleostomi</taxon>
        <taxon>Actinopterygii</taxon>
        <taxon>Neopterygii</taxon>
        <taxon>Teleostei</taxon>
        <taxon>Anguilliformes</taxon>
        <taxon>Anguillidae</taxon>
        <taxon>Anguilla</taxon>
    </lineage>
</organism>